<name>A0A072USN7_MEDTR</name>
<evidence type="ECO:0000256" key="4">
    <source>
        <dbReference type="ARBA" id="ARBA00022701"/>
    </source>
</evidence>
<keyword evidence="3" id="KW-0963">Cytoplasm</keyword>
<evidence type="ECO:0000256" key="5">
    <source>
        <dbReference type="ARBA" id="ARBA00023054"/>
    </source>
</evidence>
<evidence type="ECO:0000256" key="6">
    <source>
        <dbReference type="ARBA" id="ARBA00023212"/>
    </source>
</evidence>
<organism evidence="9 11">
    <name type="scientific">Medicago truncatula</name>
    <name type="common">Barrel medic</name>
    <name type="synonym">Medicago tribuloides</name>
    <dbReference type="NCBI Taxonomy" id="3880"/>
    <lineage>
        <taxon>Eukaryota</taxon>
        <taxon>Viridiplantae</taxon>
        <taxon>Streptophyta</taxon>
        <taxon>Embryophyta</taxon>
        <taxon>Tracheophyta</taxon>
        <taxon>Spermatophyta</taxon>
        <taxon>Magnoliopsida</taxon>
        <taxon>eudicotyledons</taxon>
        <taxon>Gunneridae</taxon>
        <taxon>Pentapetalae</taxon>
        <taxon>rosids</taxon>
        <taxon>fabids</taxon>
        <taxon>Fabales</taxon>
        <taxon>Fabaceae</taxon>
        <taxon>Papilionoideae</taxon>
        <taxon>50 kb inversion clade</taxon>
        <taxon>NPAAA clade</taxon>
        <taxon>Hologalegina</taxon>
        <taxon>IRL clade</taxon>
        <taxon>Trifolieae</taxon>
        <taxon>Medicago</taxon>
    </lineage>
</organism>
<keyword evidence="6" id="KW-0206">Cytoskeleton</keyword>
<evidence type="ECO:0000313" key="11">
    <source>
        <dbReference type="Proteomes" id="UP000002051"/>
    </source>
</evidence>
<comment type="subcellular location">
    <subcellularLocation>
        <location evidence="1">Cytoplasm</location>
        <location evidence="1">Cytoskeleton</location>
    </subcellularLocation>
</comment>
<dbReference type="PANTHER" id="PTHR31246">
    <property type="entry name" value="MICROTUBULE-ASSOCIATED PROTEIN 70-2"/>
    <property type="match status" value="1"/>
</dbReference>
<gene>
    <name evidence="10" type="primary">11437901</name>
    <name evidence="9" type="ordered locus">MTR_4g133890</name>
</gene>
<evidence type="ECO:0000256" key="7">
    <source>
        <dbReference type="SAM" id="Coils"/>
    </source>
</evidence>
<reference evidence="9 11" key="2">
    <citation type="journal article" date="2014" name="BMC Genomics">
        <title>An improved genome release (version Mt4.0) for the model legume Medicago truncatula.</title>
        <authorList>
            <person name="Tang H."/>
            <person name="Krishnakumar V."/>
            <person name="Bidwell S."/>
            <person name="Rosen B."/>
            <person name="Chan A."/>
            <person name="Zhou S."/>
            <person name="Gentzbittel L."/>
            <person name="Childs K.L."/>
            <person name="Yandell M."/>
            <person name="Gundlach H."/>
            <person name="Mayer K.F."/>
            <person name="Schwartz D.C."/>
            <person name="Town C.D."/>
        </authorList>
    </citation>
    <scope>GENOME REANNOTATION</scope>
    <source>
        <strain evidence="9">A17</strain>
        <strain evidence="10 11">cv. Jemalong A17</strain>
    </source>
</reference>
<dbReference type="EnsemblPlants" id="KEH32682">
    <property type="protein sequence ID" value="KEH32682"/>
    <property type="gene ID" value="MTR_4g133890"/>
</dbReference>
<evidence type="ECO:0000313" key="10">
    <source>
        <dbReference type="EnsemblPlants" id="KEH32682"/>
    </source>
</evidence>
<evidence type="ECO:0000256" key="8">
    <source>
        <dbReference type="SAM" id="MobiDB-lite"/>
    </source>
</evidence>
<dbReference type="Proteomes" id="UP000002051">
    <property type="component" value="Chromosome 4"/>
</dbReference>
<dbReference type="Pfam" id="PF07058">
    <property type="entry name" value="MAP70"/>
    <property type="match status" value="1"/>
</dbReference>
<proteinExistence type="inferred from homology"/>
<evidence type="ECO:0000313" key="9">
    <source>
        <dbReference type="EMBL" id="KEH32682.1"/>
    </source>
</evidence>
<reference evidence="9 11" key="1">
    <citation type="journal article" date="2011" name="Nature">
        <title>The Medicago genome provides insight into the evolution of rhizobial symbioses.</title>
        <authorList>
            <person name="Young N.D."/>
            <person name="Debelle F."/>
            <person name="Oldroyd G.E."/>
            <person name="Geurts R."/>
            <person name="Cannon S.B."/>
            <person name="Udvardi M.K."/>
            <person name="Benedito V.A."/>
            <person name="Mayer K.F."/>
            <person name="Gouzy J."/>
            <person name="Schoof H."/>
            <person name="Van de Peer Y."/>
            <person name="Proost S."/>
            <person name="Cook D.R."/>
            <person name="Meyers B.C."/>
            <person name="Spannagl M."/>
            <person name="Cheung F."/>
            <person name="De Mita S."/>
            <person name="Krishnakumar V."/>
            <person name="Gundlach H."/>
            <person name="Zhou S."/>
            <person name="Mudge J."/>
            <person name="Bharti A.K."/>
            <person name="Murray J.D."/>
            <person name="Naoumkina M.A."/>
            <person name="Rosen B."/>
            <person name="Silverstein K.A."/>
            <person name="Tang H."/>
            <person name="Rombauts S."/>
            <person name="Zhao P.X."/>
            <person name="Zhou P."/>
            <person name="Barbe V."/>
            <person name="Bardou P."/>
            <person name="Bechner M."/>
            <person name="Bellec A."/>
            <person name="Berger A."/>
            <person name="Berges H."/>
            <person name="Bidwell S."/>
            <person name="Bisseling T."/>
            <person name="Choisne N."/>
            <person name="Couloux A."/>
            <person name="Denny R."/>
            <person name="Deshpande S."/>
            <person name="Dai X."/>
            <person name="Doyle J.J."/>
            <person name="Dudez A.M."/>
            <person name="Farmer A.D."/>
            <person name="Fouteau S."/>
            <person name="Franken C."/>
            <person name="Gibelin C."/>
            <person name="Gish J."/>
            <person name="Goldstein S."/>
            <person name="Gonzalez A.J."/>
            <person name="Green P.J."/>
            <person name="Hallab A."/>
            <person name="Hartog M."/>
            <person name="Hua A."/>
            <person name="Humphray S.J."/>
            <person name="Jeong D.H."/>
            <person name="Jing Y."/>
            <person name="Jocker A."/>
            <person name="Kenton S.M."/>
            <person name="Kim D.J."/>
            <person name="Klee K."/>
            <person name="Lai H."/>
            <person name="Lang C."/>
            <person name="Lin S."/>
            <person name="Macmil S.L."/>
            <person name="Magdelenat G."/>
            <person name="Matthews L."/>
            <person name="McCorrison J."/>
            <person name="Monaghan E.L."/>
            <person name="Mun J.H."/>
            <person name="Najar F.Z."/>
            <person name="Nicholson C."/>
            <person name="Noirot C."/>
            <person name="O'Bleness M."/>
            <person name="Paule C.R."/>
            <person name="Poulain J."/>
            <person name="Prion F."/>
            <person name="Qin B."/>
            <person name="Qu C."/>
            <person name="Retzel E.F."/>
            <person name="Riddle C."/>
            <person name="Sallet E."/>
            <person name="Samain S."/>
            <person name="Samson N."/>
            <person name="Sanders I."/>
            <person name="Saurat O."/>
            <person name="Scarpelli C."/>
            <person name="Schiex T."/>
            <person name="Segurens B."/>
            <person name="Severin A.J."/>
            <person name="Sherrier D.J."/>
            <person name="Shi R."/>
            <person name="Sims S."/>
            <person name="Singer S.R."/>
            <person name="Sinharoy S."/>
            <person name="Sterck L."/>
            <person name="Viollet A."/>
            <person name="Wang B.B."/>
            <person name="Wang K."/>
            <person name="Wang M."/>
            <person name="Wang X."/>
            <person name="Warfsmann J."/>
            <person name="Weissenbach J."/>
            <person name="White D.D."/>
            <person name="White J.D."/>
            <person name="Wiley G.B."/>
            <person name="Wincker P."/>
            <person name="Xing Y."/>
            <person name="Yang L."/>
            <person name="Yao Z."/>
            <person name="Ying F."/>
            <person name="Zhai J."/>
            <person name="Zhou L."/>
            <person name="Zuber A."/>
            <person name="Denarie J."/>
            <person name="Dixon R.A."/>
            <person name="May G.D."/>
            <person name="Schwartz D.C."/>
            <person name="Rogers J."/>
            <person name="Quetier F."/>
            <person name="Town C.D."/>
            <person name="Roe B.A."/>
        </authorList>
    </citation>
    <scope>NUCLEOTIDE SEQUENCE [LARGE SCALE GENOMIC DNA]</scope>
    <source>
        <strain evidence="9">A17</strain>
        <strain evidence="10 11">cv. Jemalong A17</strain>
    </source>
</reference>
<dbReference type="ExpressionAtlas" id="A0A072USN7">
    <property type="expression patterns" value="differential"/>
</dbReference>
<evidence type="ECO:0000256" key="2">
    <source>
        <dbReference type="ARBA" id="ARBA00008825"/>
    </source>
</evidence>
<evidence type="ECO:0000256" key="3">
    <source>
        <dbReference type="ARBA" id="ARBA00022490"/>
    </source>
</evidence>
<accession>A0A072USN7</accession>
<sequence>MLKVREREMVRCEKQYGKEPPVVLSDPMVLEINRLHNQFKEKVKDVATCQSEIKALRSTEALKDKAIEELINEVSKLDERLRVTEDRLKQKNIGIKKLTDKKKSAMAAQYAAEATLRRVHANQNDEDSVPIDNVIAPLQAEIKMYRNEITALQEDNKTLERLKKSKEKALLDAERILQSALEKALIIEEVQNQNFDLKRQIDIYQEETKILEKSHRQKILEVEKLSQTIQELEEVILANGATANVVRDYQRQFSELQEEKRTLERELERVKVSANRIANGKANEWKDENDKVMPVKQWLEERRIIQAEMQRLKDKLAISERTAKAESQMKEKLKVRLKTLEEGLKHSSISKAEKSNIISSPTASGGPKKRSTSQPRASAIGSPLFQQTNIKNNTNTVDGNLKQENPIKMKYTSAENMLKKRIWTSRSKVADGGEKENEIQVNTDMNLNQFNAESEAAEIKTIVDVNEDFQSKKPNYSCSDDLVSGFLYDRLQREVIKLRKSCETKDSRLQAKDEEIKMFMKKVDALTKSMEVECKKMKRDAAAREKEVSTILSSDDNRKNRNEDSSKRLAWLIHANKFVLFVLTIR</sequence>
<dbReference type="GO" id="GO:0007010">
    <property type="term" value="P:cytoskeleton organization"/>
    <property type="evidence" value="ECO:0007669"/>
    <property type="project" value="InterPro"/>
</dbReference>
<dbReference type="AlphaFoldDB" id="A0A072USN7"/>
<dbReference type="PANTHER" id="PTHR31246:SF31">
    <property type="entry name" value="MYOSIN II HEAVY CHAIN FAMILY PROTEIN"/>
    <property type="match status" value="1"/>
</dbReference>
<dbReference type="HOGENOM" id="CLU_023069_0_0_1"/>
<dbReference type="STRING" id="3880.A0A072USN7"/>
<feature type="coiled-coil region" evidence="7">
    <location>
        <begin position="135"/>
        <end position="322"/>
    </location>
</feature>
<keyword evidence="5 7" id="KW-0175">Coiled coil</keyword>
<dbReference type="GO" id="GO:0008017">
    <property type="term" value="F:microtubule binding"/>
    <property type="evidence" value="ECO:0007669"/>
    <property type="project" value="InterPro"/>
</dbReference>
<evidence type="ECO:0000256" key="1">
    <source>
        <dbReference type="ARBA" id="ARBA00004245"/>
    </source>
</evidence>
<dbReference type="InterPro" id="IPR009768">
    <property type="entry name" value="MAP70"/>
</dbReference>
<dbReference type="GO" id="GO:0005874">
    <property type="term" value="C:microtubule"/>
    <property type="evidence" value="ECO:0007669"/>
    <property type="project" value="UniProtKB-KW"/>
</dbReference>
<keyword evidence="11" id="KW-1185">Reference proteome</keyword>
<protein>
    <submittedName>
        <fullName evidence="9">Myosin II heavy chain family protein</fullName>
    </submittedName>
</protein>
<comment type="similarity">
    <text evidence="2">Belongs to the MAP70 family.</text>
</comment>
<dbReference type="EMBL" id="CM001220">
    <property type="protein sequence ID" value="KEH32682.1"/>
    <property type="molecule type" value="Genomic_DNA"/>
</dbReference>
<feature type="region of interest" description="Disordered" evidence="8">
    <location>
        <begin position="346"/>
        <end position="383"/>
    </location>
</feature>
<reference evidence="10" key="3">
    <citation type="submission" date="2015-04" db="UniProtKB">
        <authorList>
            <consortium name="EnsemblPlants"/>
        </authorList>
    </citation>
    <scope>IDENTIFICATION</scope>
    <source>
        <strain evidence="10">cv. Jemalong A17</strain>
    </source>
</reference>
<dbReference type="OrthoDB" id="1906253at2759"/>
<keyword evidence="4" id="KW-0493">Microtubule</keyword>